<sequence>MNDHTPHDDLPELSDAAAARIEAAVFDEIAARRPRQTPATARSRARRRGWLTGTGVAAAFVVGVLVTPPILGIVGGSASSTADGSGMPAGVAVDTSRSGNADQSASDAAQESTGVAPAAVDAVDREIIATATASLEVKDIADAGAAIAALAEKHGGYVESTEIGKSEATDDTSAPAPVDPGYGWVSIRVPSADLTTVVDELAETGDVLSSSISKQDVTSAAIDLRARVDATSASVQRLTELMAQTGTVAELIEAEVALTDRQAQLESYQQQLTALEDQVSMSTLQVQLTRTAPATTADPAGFADGLFAGWNGLVVSLNALVIALGFVLPWLALAAVVLLAIWSIRRARRARRTVGAPAAEEFSE</sequence>
<keyword evidence="6" id="KW-1185">Reference proteome</keyword>
<dbReference type="EMBL" id="JYIU01000046">
    <property type="protein sequence ID" value="KJL17868.1"/>
    <property type="molecule type" value="Genomic_DNA"/>
</dbReference>
<evidence type="ECO:0000313" key="6">
    <source>
        <dbReference type="Proteomes" id="UP000033572"/>
    </source>
</evidence>
<feature type="transmembrane region" description="Helical" evidence="3">
    <location>
        <begin position="50"/>
        <end position="71"/>
    </location>
</feature>
<evidence type="ECO:0000256" key="2">
    <source>
        <dbReference type="SAM" id="MobiDB-lite"/>
    </source>
</evidence>
<dbReference type="Pfam" id="PF14257">
    <property type="entry name" value="DUF4349"/>
    <property type="match status" value="1"/>
</dbReference>
<evidence type="ECO:0000256" key="1">
    <source>
        <dbReference type="SAM" id="Coils"/>
    </source>
</evidence>
<keyword evidence="3" id="KW-0812">Transmembrane</keyword>
<reference evidence="5 6" key="1">
    <citation type="submission" date="2015-02" db="EMBL/GenBank/DDBJ databases">
        <title>Draft genome sequences of ten Microbacterium spp. with emphasis on heavy metal contaminated environments.</title>
        <authorList>
            <person name="Corretto E."/>
        </authorList>
    </citation>
    <scope>NUCLEOTIDE SEQUENCE [LARGE SCALE GENOMIC DNA]</scope>
    <source>
        <strain evidence="5 6">DSM 12966</strain>
    </source>
</reference>
<feature type="compositionally biased region" description="Low complexity" evidence="2">
    <location>
        <begin position="101"/>
        <end position="110"/>
    </location>
</feature>
<keyword evidence="3" id="KW-1133">Transmembrane helix</keyword>
<evidence type="ECO:0000256" key="3">
    <source>
        <dbReference type="SAM" id="Phobius"/>
    </source>
</evidence>
<dbReference type="RefSeq" id="WP_045255265.1">
    <property type="nucleotide sequence ID" value="NZ_CP031425.1"/>
</dbReference>
<dbReference type="KEGG" id="mfol:DXT68_07370"/>
<keyword evidence="3" id="KW-0472">Membrane</keyword>
<organism evidence="5 6">
    <name type="scientific">Microbacterium foliorum</name>
    <dbReference type="NCBI Taxonomy" id="104336"/>
    <lineage>
        <taxon>Bacteria</taxon>
        <taxon>Bacillati</taxon>
        <taxon>Actinomycetota</taxon>
        <taxon>Actinomycetes</taxon>
        <taxon>Micrococcales</taxon>
        <taxon>Microbacteriaceae</taxon>
        <taxon>Microbacterium</taxon>
    </lineage>
</organism>
<comment type="caution">
    <text evidence="5">The sequence shown here is derived from an EMBL/GenBank/DDBJ whole genome shotgun (WGS) entry which is preliminary data.</text>
</comment>
<dbReference type="Proteomes" id="UP000033572">
    <property type="component" value="Unassembled WGS sequence"/>
</dbReference>
<dbReference type="GeneID" id="94444205"/>
<accession>A0A0F0KAG4</accession>
<dbReference type="InterPro" id="IPR025645">
    <property type="entry name" value="DUF4349"/>
</dbReference>
<name>A0A0F0KAG4_9MICO</name>
<feature type="domain" description="DUF4349" evidence="4">
    <location>
        <begin position="125"/>
        <end position="342"/>
    </location>
</feature>
<feature type="coiled-coil region" evidence="1">
    <location>
        <begin position="251"/>
        <end position="285"/>
    </location>
</feature>
<dbReference type="PATRIC" id="fig|104336.4.peg.3010"/>
<evidence type="ECO:0000259" key="4">
    <source>
        <dbReference type="Pfam" id="PF14257"/>
    </source>
</evidence>
<evidence type="ECO:0000313" key="5">
    <source>
        <dbReference type="EMBL" id="KJL17868.1"/>
    </source>
</evidence>
<gene>
    <name evidence="5" type="ORF">RN50_02970</name>
</gene>
<feature type="transmembrane region" description="Helical" evidence="3">
    <location>
        <begin position="319"/>
        <end position="342"/>
    </location>
</feature>
<protein>
    <recommendedName>
        <fullName evidence="4">DUF4349 domain-containing protein</fullName>
    </recommendedName>
</protein>
<keyword evidence="1" id="KW-0175">Coiled coil</keyword>
<proteinExistence type="predicted"/>
<feature type="region of interest" description="Disordered" evidence="2">
    <location>
        <begin position="78"/>
        <end position="117"/>
    </location>
</feature>
<dbReference type="AlphaFoldDB" id="A0A0F0KAG4"/>